<protein>
    <submittedName>
        <fullName evidence="1">Uncharacterized protein</fullName>
    </submittedName>
</protein>
<gene>
    <name evidence="1" type="ORF">B0T46_17720</name>
</gene>
<keyword evidence="2" id="KW-1185">Reference proteome</keyword>
<name>A0A1V2TD39_9NOCA</name>
<sequence length="73" mass="8144">MVGDISPCPHEPDVRLVVLFAPGVRMDFVACLTAALRFVQDWQAHKRHRPVAIVSGGTDGLTRLPNERLYLHP</sequence>
<dbReference type="AlphaFoldDB" id="A0A1V2TD39"/>
<dbReference type="Proteomes" id="UP000188836">
    <property type="component" value="Unassembled WGS sequence"/>
</dbReference>
<reference evidence="1 2" key="1">
    <citation type="journal article" date="2016" name="Antonie Van Leeuwenhoek">
        <title>Nocardia donostiensis sp. nov., isolated from human respiratory specimens.</title>
        <authorList>
            <person name="Ercibengoa M."/>
            <person name="Bell M."/>
            <person name="Marimon J.M."/>
            <person name="Humrighouse B."/>
            <person name="Klenk H.P."/>
            <person name="Potter G."/>
            <person name="Perez-Trallero E."/>
        </authorList>
    </citation>
    <scope>NUCLEOTIDE SEQUENCE [LARGE SCALE GENOMIC DNA]</scope>
    <source>
        <strain evidence="1 2">X1655</strain>
    </source>
</reference>
<evidence type="ECO:0000313" key="2">
    <source>
        <dbReference type="Proteomes" id="UP000188836"/>
    </source>
</evidence>
<evidence type="ECO:0000313" key="1">
    <source>
        <dbReference type="EMBL" id="ONM47414.1"/>
    </source>
</evidence>
<dbReference type="STRING" id="1538463.B0T36_15340"/>
<accession>A0A1V2TD39</accession>
<dbReference type="EMBL" id="MUMY01000015">
    <property type="protein sequence ID" value="ONM47414.1"/>
    <property type="molecule type" value="Genomic_DNA"/>
</dbReference>
<proteinExistence type="predicted"/>
<organism evidence="1 2">
    <name type="scientific">Nocardia donostiensis</name>
    <dbReference type="NCBI Taxonomy" id="1538463"/>
    <lineage>
        <taxon>Bacteria</taxon>
        <taxon>Bacillati</taxon>
        <taxon>Actinomycetota</taxon>
        <taxon>Actinomycetes</taxon>
        <taxon>Mycobacteriales</taxon>
        <taxon>Nocardiaceae</taxon>
        <taxon>Nocardia</taxon>
    </lineage>
</organism>
<comment type="caution">
    <text evidence="1">The sequence shown here is derived from an EMBL/GenBank/DDBJ whole genome shotgun (WGS) entry which is preliminary data.</text>
</comment>